<feature type="region of interest" description="Disordered" evidence="1">
    <location>
        <begin position="1"/>
        <end position="33"/>
    </location>
</feature>
<dbReference type="EMBL" id="JAATWM020000045">
    <property type="protein sequence ID" value="KAF9871394.1"/>
    <property type="molecule type" value="Genomic_DNA"/>
</dbReference>
<feature type="compositionally biased region" description="Polar residues" evidence="1">
    <location>
        <begin position="1088"/>
        <end position="1100"/>
    </location>
</feature>
<evidence type="ECO:0000256" key="1">
    <source>
        <dbReference type="SAM" id="MobiDB-lite"/>
    </source>
</evidence>
<feature type="compositionally biased region" description="Basic and acidic residues" evidence="1">
    <location>
        <begin position="707"/>
        <end position="784"/>
    </location>
</feature>
<feature type="compositionally biased region" description="Low complexity" evidence="1">
    <location>
        <begin position="118"/>
        <end position="131"/>
    </location>
</feature>
<feature type="compositionally biased region" description="Polar residues" evidence="1">
    <location>
        <begin position="209"/>
        <end position="218"/>
    </location>
</feature>
<feature type="compositionally biased region" description="Low complexity" evidence="1">
    <location>
        <begin position="178"/>
        <end position="205"/>
    </location>
</feature>
<feature type="compositionally biased region" description="Basic and acidic residues" evidence="1">
    <location>
        <begin position="689"/>
        <end position="700"/>
    </location>
</feature>
<dbReference type="Proteomes" id="UP000781932">
    <property type="component" value="Unassembled WGS sequence"/>
</dbReference>
<feature type="compositionally biased region" description="Basic and acidic residues" evidence="1">
    <location>
        <begin position="359"/>
        <end position="380"/>
    </location>
</feature>
<organism evidence="2 3">
    <name type="scientific">Colletotrichum karsti</name>
    <dbReference type="NCBI Taxonomy" id="1095194"/>
    <lineage>
        <taxon>Eukaryota</taxon>
        <taxon>Fungi</taxon>
        <taxon>Dikarya</taxon>
        <taxon>Ascomycota</taxon>
        <taxon>Pezizomycotina</taxon>
        <taxon>Sordariomycetes</taxon>
        <taxon>Hypocreomycetidae</taxon>
        <taxon>Glomerellales</taxon>
        <taxon>Glomerellaceae</taxon>
        <taxon>Colletotrichum</taxon>
        <taxon>Colletotrichum boninense species complex</taxon>
    </lineage>
</organism>
<evidence type="ECO:0000313" key="3">
    <source>
        <dbReference type="Proteomes" id="UP000781932"/>
    </source>
</evidence>
<sequence>MSQTPSMGSNHSAEIASGSKLPRPKSTIGVFGKGKIPSVADAWQLAGESSPVDRARRTSPAVDASPSPAPRLHANRHALDDAKGRHALGKDAVDYSRARPLSRISNDSLRDNYMARNGGSPASQQSSSSGSFTHRLKEYEREMDRSPSAGRDPESLFSKSRIGPNIAETGRTLARRTSNSSLNGSQGLGRRTSNSSLNGSSQSLGRKTSYGSLSTSPGQRMFAKSSVPEGWIKHLLDQDEKGIKRRSMSRSDWETAAETPLPSIEAMEPTPPTSRPTSAKPEARSPEKSFAWDMDADFTAGDLQISDSPRIRTRGTAFDEVPNQRHSGGGAFAEDPESSPFRREASVAPNTPRTIRSNTKIDEIRRREDLANEQLAERRRSQSTARNTRLEEIREREAEAEEELAKTRAQSRSYYPTPDDLPILDEDDVAPPVREQPRPKNTKLDQIRAREADSLSKKAMAESRLEEIREQNSMSRDLSPDVERGNDKESTPARENVREPWQPAHGDEGERIAYTPVTIYKKAPSPQLNGSQKDFTKRESPARPHLQHTRTDSRDLLQRLARATSSSPASSPAPETQNRPAEVNEKVEEKMEKDTQKQPAQPVERTKTVEEIPKPAEETFKPVEERPKPRIEDRRRPSIEERFRQHKEERLAMREAEASEKTSEKSDAEKPSAEKTAVTRPASTVLNAKEPEKQTEEEASKPYTLRRRSEDQPRSSALDEKVNNTRRNRIDALKALDPAPKSEDPKPSPTDEAKTASESDRPKSAGLRRERQNRSGEAAKDGRKSVAMSDSDPTERIEGEINLFAPTDGQSERGTSRATSVEPESDEDKSLFADETPRPLKVDPLSLPTPKVTGAYVDTPATVRVDKLQEKSIKPAIKSEEKSKNASDSQPPSRRSSRASSRPRSISKASESGSENSDDKARSKPTAGTTTSSSLRRRRSIPRLQRPLTNSVKPPTVKDDLLELQRVHQIEDSTLDDLEDFFKMQELQLPAPEIESIIDEMNVKREKIATTPDLSHAERDHTLQQIDRMNKALQDGLLNIRSAKQGIERLEDKVSHSEAKYGDMNSSEELEVEVLRQQTKKSRRPSETSHQTSERTTQASAEKVNVIQLPIPRLIQRNPFRVTFLGVLVMLASIWYAAESAMCELYCRPTTCSTTPCVWSPTDPTWGVALPVKLDEWATNGRGRRVAHQLSEDVSDLWADAQDYLSGTDIRTIDIRSLDFYGKRQLRRRLRKKGLAKRPAESAEDRVKWDAWHKARVASERVHDAREMGYDISEEDESMGGDEAL</sequence>
<feature type="region of interest" description="Disordered" evidence="1">
    <location>
        <begin position="47"/>
        <end position="956"/>
    </location>
</feature>
<proteinExistence type="predicted"/>
<dbReference type="OrthoDB" id="3439035at2759"/>
<feature type="compositionally biased region" description="Basic and acidic residues" evidence="1">
    <location>
        <begin position="388"/>
        <end position="397"/>
    </location>
</feature>
<feature type="compositionally biased region" description="Basic and acidic residues" evidence="1">
    <location>
        <begin position="582"/>
        <end position="596"/>
    </location>
</feature>
<protein>
    <submittedName>
        <fullName evidence="2">Uncharacterized protein</fullName>
    </submittedName>
</protein>
<evidence type="ECO:0000313" key="2">
    <source>
        <dbReference type="EMBL" id="KAF9871394.1"/>
    </source>
</evidence>
<feature type="compositionally biased region" description="Basic and acidic residues" evidence="1">
    <location>
        <begin position="135"/>
        <end position="145"/>
    </location>
</feature>
<feature type="region of interest" description="Disordered" evidence="1">
    <location>
        <begin position="1075"/>
        <end position="1100"/>
    </location>
</feature>
<feature type="compositionally biased region" description="Low complexity" evidence="1">
    <location>
        <begin position="563"/>
        <end position="574"/>
    </location>
</feature>
<feature type="compositionally biased region" description="Basic and acidic residues" evidence="1">
    <location>
        <begin position="604"/>
        <end position="673"/>
    </location>
</feature>
<feature type="compositionally biased region" description="Basic and acidic residues" evidence="1">
    <location>
        <begin position="77"/>
        <end position="97"/>
    </location>
</feature>
<dbReference type="GeneID" id="62166829"/>
<feature type="compositionally biased region" description="Polar residues" evidence="1">
    <location>
        <begin position="1"/>
        <end position="12"/>
    </location>
</feature>
<feature type="compositionally biased region" description="Basic and acidic residues" evidence="1">
    <location>
        <begin position="828"/>
        <end position="841"/>
    </location>
</feature>
<dbReference type="RefSeq" id="XP_038740855.1">
    <property type="nucleotide sequence ID" value="XM_038893755.1"/>
</dbReference>
<gene>
    <name evidence="2" type="ORF">CkaCkLH20_11041</name>
</gene>
<name>A0A9P6LDC7_9PEZI</name>
<accession>A0A9P6LDC7</accession>
<reference evidence="2" key="2">
    <citation type="submission" date="2020-11" db="EMBL/GenBank/DDBJ databases">
        <title>Whole genome sequencing of Colletotrichum sp.</title>
        <authorList>
            <person name="Li H."/>
        </authorList>
    </citation>
    <scope>NUCLEOTIDE SEQUENCE</scope>
    <source>
        <strain evidence="2">CkLH20</strain>
    </source>
</reference>
<feature type="compositionally biased region" description="Basic and acidic residues" evidence="1">
    <location>
        <begin position="231"/>
        <end position="242"/>
    </location>
</feature>
<comment type="caution">
    <text evidence="2">The sequence shown here is derived from an EMBL/GenBank/DDBJ whole genome shotgun (WGS) entry which is preliminary data.</text>
</comment>
<feature type="compositionally biased region" description="Basic and acidic residues" evidence="1">
    <location>
        <begin position="435"/>
        <end position="470"/>
    </location>
</feature>
<feature type="compositionally biased region" description="Low complexity" evidence="1">
    <location>
        <begin position="886"/>
        <end position="912"/>
    </location>
</feature>
<feature type="compositionally biased region" description="Basic and acidic residues" evidence="1">
    <location>
        <begin position="478"/>
        <end position="498"/>
    </location>
</feature>
<feature type="compositionally biased region" description="Polar residues" evidence="1">
    <location>
        <begin position="348"/>
        <end position="358"/>
    </location>
</feature>
<reference evidence="2" key="1">
    <citation type="submission" date="2020-03" db="EMBL/GenBank/DDBJ databases">
        <authorList>
            <person name="He L."/>
        </authorList>
    </citation>
    <scope>NUCLEOTIDE SEQUENCE</scope>
    <source>
        <strain evidence="2">CkLH20</strain>
    </source>
</reference>
<feature type="compositionally biased region" description="Basic and acidic residues" evidence="1">
    <location>
        <begin position="864"/>
        <end position="885"/>
    </location>
</feature>
<keyword evidence="3" id="KW-1185">Reference proteome</keyword>